<name>A0A1Y2C4B6_9FUNG</name>
<feature type="domain" description="Glycosyl transferase family 1" evidence="3">
    <location>
        <begin position="285"/>
        <end position="377"/>
    </location>
</feature>
<evidence type="ECO:0000313" key="4">
    <source>
        <dbReference type="EMBL" id="ORY41737.1"/>
    </source>
</evidence>
<dbReference type="OrthoDB" id="2100592at2759"/>
<protein>
    <recommendedName>
        <fullName evidence="3">Glycosyl transferase family 1 domain-containing protein</fullName>
    </recommendedName>
</protein>
<evidence type="ECO:0000313" key="5">
    <source>
        <dbReference type="Proteomes" id="UP000193642"/>
    </source>
</evidence>
<dbReference type="InterPro" id="IPR001296">
    <property type="entry name" value="Glyco_trans_1"/>
</dbReference>
<dbReference type="GO" id="GO:0043001">
    <property type="term" value="P:Golgi to plasma membrane protein transport"/>
    <property type="evidence" value="ECO:0007669"/>
    <property type="project" value="TreeGrafter"/>
</dbReference>
<dbReference type="AlphaFoldDB" id="A0A1Y2C4B6"/>
<comment type="caution">
    <text evidence="4">The sequence shown here is derived from an EMBL/GenBank/DDBJ whole genome shotgun (WGS) entry which is preliminary data.</text>
</comment>
<dbReference type="Gene3D" id="3.40.50.2000">
    <property type="entry name" value="Glycogen Phosphorylase B"/>
    <property type="match status" value="1"/>
</dbReference>
<proteinExistence type="inferred from homology"/>
<dbReference type="Pfam" id="PF03676">
    <property type="entry name" value="PHAF1"/>
    <property type="match status" value="1"/>
</dbReference>
<dbReference type="EMBL" id="MCGO01000031">
    <property type="protein sequence ID" value="ORY41737.1"/>
    <property type="molecule type" value="Genomic_DNA"/>
</dbReference>
<dbReference type="InterPro" id="IPR005373">
    <property type="entry name" value="PHAF1"/>
</dbReference>
<gene>
    <name evidence="4" type="ORF">BCR33DRAFT_852218</name>
</gene>
<keyword evidence="1" id="KW-0328">Glycosyltransferase</keyword>
<keyword evidence="1" id="KW-0808">Transferase</keyword>
<evidence type="ECO:0000256" key="2">
    <source>
        <dbReference type="ARBA" id="ARBA00024339"/>
    </source>
</evidence>
<reference evidence="4 5" key="1">
    <citation type="submission" date="2016-07" db="EMBL/GenBank/DDBJ databases">
        <title>Pervasive Adenine N6-methylation of Active Genes in Fungi.</title>
        <authorList>
            <consortium name="DOE Joint Genome Institute"/>
            <person name="Mondo S.J."/>
            <person name="Dannebaum R.O."/>
            <person name="Kuo R.C."/>
            <person name="Labutti K."/>
            <person name="Haridas S."/>
            <person name="Kuo A."/>
            <person name="Salamov A."/>
            <person name="Ahrendt S.R."/>
            <person name="Lipzen A."/>
            <person name="Sullivan W."/>
            <person name="Andreopoulos W.B."/>
            <person name="Clum A."/>
            <person name="Lindquist E."/>
            <person name="Daum C."/>
            <person name="Ramamoorthy G.K."/>
            <person name="Gryganskyi A."/>
            <person name="Culley D."/>
            <person name="Magnuson J.K."/>
            <person name="James T.Y."/>
            <person name="O'Malley M.A."/>
            <person name="Stajich J.E."/>
            <person name="Spatafora J.W."/>
            <person name="Visel A."/>
            <person name="Grigoriev I.V."/>
        </authorList>
    </citation>
    <scope>NUCLEOTIDE SEQUENCE [LARGE SCALE GENOMIC DNA]</scope>
    <source>
        <strain evidence="4 5">JEL800</strain>
    </source>
</reference>
<accession>A0A1Y2C4B6</accession>
<dbReference type="SUPFAM" id="SSF53756">
    <property type="entry name" value="UDP-Glycosyltransferase/glycogen phosphorylase"/>
    <property type="match status" value="1"/>
</dbReference>
<evidence type="ECO:0000256" key="1">
    <source>
        <dbReference type="ARBA" id="ARBA00022676"/>
    </source>
</evidence>
<evidence type="ECO:0000259" key="3">
    <source>
        <dbReference type="Pfam" id="PF00534"/>
    </source>
</evidence>
<keyword evidence="5" id="KW-1185">Reference proteome</keyword>
<sequence length="803" mass="90103">MKLITRIITLLLLFSLYLFVTSFFQYTREHGSLVPSPHQSPSFPFASKHFGSEILYPINRTSGFSLEELLDLCHDGESLTITRNWAIRGSEEALADNYLASCFPLEASVNQAGRSMGHCSDFVQYIYHANARLTLEFKDKAVFETKAKVCPRSTYLHGEFVQRYLFEPKLKLRNYWLPNVEQIDWGMLPLYETASRVLCKTKITCVASQAYLRDKKILSTQTKFMSHSSPDARKQGVELLGEKKASSLMQDSKRFDRFYHAYGKSGRKNTDDLLHCWYGHPKWPKLTVVGHHPPWEFVRKHYRGMKHLPKNIEILSSVSIQKLRELQLSHGVHLCPSQQEGYGHYINEARALGALVMTTDYPPMNEFVEDGISGILMNHEPPYPESHQGLQQYFVSPVRVATDSICAAVEKVLKMSLDERHQMGIRAREAYERDTNEMITNLKELESEANTFLLATLQATMAALRTLATNQRNSSGSPSLRTPKVDLVVSPKGEYDIVLDAKTVGICCRVEPKDQTLRLIEITSFALPLSFKGQEIGSAPTLRAILKRFGPTYPGHICPNSGDFVLGYPGIAFVFKVPEGSSADLLLATPSEKSPVATRIYLFNPAASLTSVSIEAIKSAAPVELNTRTWIHAVPGRGLTFPSSSTSIPFNSPAQDVLMILGQPSDIFYKTLDTATNAESGDREYPVWNYFQLGLDVVMDVTGSMVERFVLHCNTPTHYSFGRYVKARFRMLLSHDGDRGHLIDASSSYNTVQKLLGPTQNHMVYNKAMGSSPFGGSEFFAYEGLIFEVVEGNQVASVVMFRV</sequence>
<dbReference type="Pfam" id="PF00534">
    <property type="entry name" value="Glycos_transf_1"/>
    <property type="match status" value="1"/>
</dbReference>
<dbReference type="PANTHER" id="PTHR13465">
    <property type="entry name" value="UPF0183 PROTEIN"/>
    <property type="match status" value="1"/>
</dbReference>
<dbReference type="PANTHER" id="PTHR13465:SF2">
    <property type="entry name" value="PHAGOSOME ASSEMBLY FACTOR 1"/>
    <property type="match status" value="1"/>
</dbReference>
<comment type="similarity">
    <text evidence="2">Belongs to the PHAF1 family.</text>
</comment>
<organism evidence="4 5">
    <name type="scientific">Rhizoclosmatium globosum</name>
    <dbReference type="NCBI Taxonomy" id="329046"/>
    <lineage>
        <taxon>Eukaryota</taxon>
        <taxon>Fungi</taxon>
        <taxon>Fungi incertae sedis</taxon>
        <taxon>Chytridiomycota</taxon>
        <taxon>Chytridiomycota incertae sedis</taxon>
        <taxon>Chytridiomycetes</taxon>
        <taxon>Chytridiales</taxon>
        <taxon>Chytriomycetaceae</taxon>
        <taxon>Rhizoclosmatium</taxon>
    </lineage>
</organism>
<dbReference type="GO" id="GO:0016757">
    <property type="term" value="F:glycosyltransferase activity"/>
    <property type="evidence" value="ECO:0007669"/>
    <property type="project" value="UniProtKB-KW"/>
</dbReference>
<dbReference type="GO" id="GO:0005802">
    <property type="term" value="C:trans-Golgi network"/>
    <property type="evidence" value="ECO:0007669"/>
    <property type="project" value="TreeGrafter"/>
</dbReference>
<dbReference type="InterPro" id="IPR039156">
    <property type="entry name" value="PHAF1/BROMI"/>
</dbReference>
<dbReference type="Proteomes" id="UP000193642">
    <property type="component" value="Unassembled WGS sequence"/>
</dbReference>